<protein>
    <submittedName>
        <fullName evidence="4">HEAT repeat domain-containing protein</fullName>
    </submittedName>
</protein>
<dbReference type="RefSeq" id="WP_338430570.1">
    <property type="nucleotide sequence ID" value="NZ_CP030139.2"/>
</dbReference>
<evidence type="ECO:0000256" key="1">
    <source>
        <dbReference type="ARBA" id="ARBA00009299"/>
    </source>
</evidence>
<dbReference type="InterPro" id="IPR011989">
    <property type="entry name" value="ARM-like"/>
</dbReference>
<dbReference type="AlphaFoldDB" id="A0AAQ3MCE4"/>
<keyword evidence="2" id="KW-0042">Antenna complex</keyword>
<dbReference type="PANTHER" id="PTHR12697">
    <property type="entry name" value="PBS LYASE HEAT-LIKE PROTEIN"/>
    <property type="match status" value="1"/>
</dbReference>
<dbReference type="InterPro" id="IPR016024">
    <property type="entry name" value="ARM-type_fold"/>
</dbReference>
<evidence type="ECO:0000256" key="3">
    <source>
        <dbReference type="ARBA" id="ARBA00022738"/>
    </source>
</evidence>
<dbReference type="SUPFAM" id="SSF48371">
    <property type="entry name" value="ARM repeat"/>
    <property type="match status" value="1"/>
</dbReference>
<dbReference type="PANTHER" id="PTHR12697:SF39">
    <property type="entry name" value="SLR1687 PROTEIN"/>
    <property type="match status" value="1"/>
</dbReference>
<keyword evidence="3" id="KW-0605">Phycobilisome</keyword>
<gene>
    <name evidence="4" type="ORF">DOP62_07920</name>
</gene>
<sequence>MSAMDLAQLARQLESEQSRDRLIALASLRDVEAEDAVPLIKKVLADESIQVRSMAVFALGIKQTPECLPLLLEVLETEDDYGIRASAAGALGYLQDEQALEPLLRVFYEDTSWLVRFSAAVALGNLQNARARDALIQALDSEEVLLHQAAIAALGEIGAIDAVDQILRFVAAEDWLVRQRLAEALGKLPCDKALSALRYLVKDSHPQVSAAAEHALQQLELGTTAQSESDDFLV</sequence>
<dbReference type="InterPro" id="IPR004155">
    <property type="entry name" value="PBS_lyase_HEAT"/>
</dbReference>
<dbReference type="GO" id="GO:0016491">
    <property type="term" value="F:oxidoreductase activity"/>
    <property type="evidence" value="ECO:0007669"/>
    <property type="project" value="TreeGrafter"/>
</dbReference>
<dbReference type="EMBL" id="CP030139">
    <property type="protein sequence ID" value="WVS92324.1"/>
    <property type="molecule type" value="Genomic_DNA"/>
</dbReference>
<dbReference type="SMART" id="SM00567">
    <property type="entry name" value="EZ_HEAT"/>
    <property type="match status" value="6"/>
</dbReference>
<reference evidence="4 5" key="1">
    <citation type="journal article" date="2018" name="Sci. Rep.">
        <title>Genome Features and Biochemical Characteristics of a Robust, Fast Growing and Naturally Transformable Cyanobacterium Synechococcus elongatus PCC 11801 Isolated from India.</title>
        <authorList>
            <person name="Jaiswal D."/>
            <person name="Sengupta A."/>
            <person name="Sohoni S."/>
            <person name="Sengupta S."/>
            <person name="Phadnavis A.G."/>
            <person name="Pakrasi H.B."/>
            <person name="Wangikar P.P."/>
        </authorList>
    </citation>
    <scope>NUCLEOTIDE SEQUENCE [LARGE SCALE GENOMIC DNA]</scope>
    <source>
        <strain evidence="4 5">PCC 11801</strain>
    </source>
</reference>
<evidence type="ECO:0000313" key="4">
    <source>
        <dbReference type="EMBL" id="WVS92324.1"/>
    </source>
</evidence>
<evidence type="ECO:0000313" key="5">
    <source>
        <dbReference type="Proteomes" id="UP000267249"/>
    </source>
</evidence>
<organism evidence="4 5">
    <name type="scientific">Synechococcus elongatus PCC 11801</name>
    <dbReference type="NCBI Taxonomy" id="2219813"/>
    <lineage>
        <taxon>Bacteria</taxon>
        <taxon>Bacillati</taxon>
        <taxon>Cyanobacteriota</taxon>
        <taxon>Cyanophyceae</taxon>
        <taxon>Synechococcales</taxon>
        <taxon>Synechococcaceae</taxon>
        <taxon>Synechococcus</taxon>
    </lineage>
</organism>
<accession>A0AAQ3MCE4</accession>
<name>A0AAQ3MCE4_SYNEL</name>
<comment type="similarity">
    <text evidence="1">Belongs to the CpcE/RpcE/PecE family.</text>
</comment>
<dbReference type="Pfam" id="PF13646">
    <property type="entry name" value="HEAT_2"/>
    <property type="match status" value="1"/>
</dbReference>
<evidence type="ECO:0000256" key="2">
    <source>
        <dbReference type="ARBA" id="ARBA00022549"/>
    </source>
</evidence>
<dbReference type="Gene3D" id="1.25.10.10">
    <property type="entry name" value="Leucine-rich Repeat Variant"/>
    <property type="match status" value="2"/>
</dbReference>
<dbReference type="GO" id="GO:0030089">
    <property type="term" value="C:phycobilisome"/>
    <property type="evidence" value="ECO:0007669"/>
    <property type="project" value="UniProtKB-KW"/>
</dbReference>
<dbReference type="Proteomes" id="UP000267249">
    <property type="component" value="Chromosome"/>
</dbReference>
<proteinExistence type="inferred from homology"/>